<gene>
    <name evidence="2" type="ORF">C5O19_13840</name>
</gene>
<dbReference type="Proteomes" id="UP000239590">
    <property type="component" value="Unassembled WGS sequence"/>
</dbReference>
<organism evidence="2 3">
    <name type="scientific">Siphonobacter curvatus</name>
    <dbReference type="NCBI Taxonomy" id="2094562"/>
    <lineage>
        <taxon>Bacteria</taxon>
        <taxon>Pseudomonadati</taxon>
        <taxon>Bacteroidota</taxon>
        <taxon>Cytophagia</taxon>
        <taxon>Cytophagales</taxon>
        <taxon>Cytophagaceae</taxon>
        <taxon>Siphonobacter</taxon>
    </lineage>
</organism>
<dbReference type="InterPro" id="IPR029052">
    <property type="entry name" value="Metallo-depent_PP-like"/>
</dbReference>
<dbReference type="EMBL" id="PTRA01000001">
    <property type="protein sequence ID" value="PQA60648.1"/>
    <property type="molecule type" value="Genomic_DNA"/>
</dbReference>
<feature type="domain" description="Calcineurin-like phosphoesterase" evidence="1">
    <location>
        <begin position="1"/>
        <end position="192"/>
    </location>
</feature>
<dbReference type="InterPro" id="IPR004843">
    <property type="entry name" value="Calcineurin-like_PHP"/>
</dbReference>
<evidence type="ECO:0000313" key="2">
    <source>
        <dbReference type="EMBL" id="PQA60648.1"/>
    </source>
</evidence>
<dbReference type="Pfam" id="PF00149">
    <property type="entry name" value="Metallophos"/>
    <property type="match status" value="1"/>
</dbReference>
<comment type="caution">
    <text evidence="2">The sequence shown here is derived from an EMBL/GenBank/DDBJ whole genome shotgun (WGS) entry which is preliminary data.</text>
</comment>
<accession>A0A2S7ISP1</accession>
<dbReference type="OrthoDB" id="9808081at2"/>
<keyword evidence="3" id="KW-1185">Reference proteome</keyword>
<dbReference type="RefSeq" id="WP_104713144.1">
    <property type="nucleotide sequence ID" value="NZ_PTRA01000001.1"/>
</dbReference>
<name>A0A2S7ISP1_9BACT</name>
<dbReference type="GO" id="GO:0016787">
    <property type="term" value="F:hydrolase activity"/>
    <property type="evidence" value="ECO:0007669"/>
    <property type="project" value="InterPro"/>
</dbReference>
<dbReference type="Gene3D" id="3.60.21.10">
    <property type="match status" value="1"/>
</dbReference>
<reference evidence="3" key="1">
    <citation type="submission" date="2018-02" db="EMBL/GenBank/DDBJ databases">
        <title>Genome sequencing of Solimonas sp. HR-BB.</title>
        <authorList>
            <person name="Lee Y."/>
            <person name="Jeon C.O."/>
        </authorList>
    </citation>
    <scope>NUCLEOTIDE SEQUENCE [LARGE SCALE GENOMIC DNA]</scope>
    <source>
        <strain evidence="3">HR-U</strain>
    </source>
</reference>
<sequence>MHVLAIGDLHGRLNWKEAPIQEADRVIFVGDYVDSKQFSDEQTTEVLQKVIELKRTEPEKYILLLGNHDVAYLHYPLFPCSNFRPNMQALWTGIYREHADCFQVAYQLENYLFTHAGVSSSWAQKHGIRGNELANTLNTLQETPAGREVLFQCGWVRGGNPGAKGGPVWADETETIEDYLPDWHQVVGHTPQPFIRTEGDETASITYIDVLGKQTDFWQRTFA</sequence>
<proteinExistence type="predicted"/>
<protein>
    <submittedName>
        <fullName evidence="2">Metallophosphoesterase</fullName>
    </submittedName>
</protein>
<evidence type="ECO:0000259" key="1">
    <source>
        <dbReference type="Pfam" id="PF00149"/>
    </source>
</evidence>
<dbReference type="AlphaFoldDB" id="A0A2S7ISP1"/>
<evidence type="ECO:0000313" key="3">
    <source>
        <dbReference type="Proteomes" id="UP000239590"/>
    </source>
</evidence>
<dbReference type="SUPFAM" id="SSF56300">
    <property type="entry name" value="Metallo-dependent phosphatases"/>
    <property type="match status" value="1"/>
</dbReference>